<comment type="caution">
    <text evidence="2">The sequence shown here is derived from an EMBL/GenBank/DDBJ whole genome shotgun (WGS) entry which is preliminary data.</text>
</comment>
<reference evidence="2" key="1">
    <citation type="journal article" date="2014" name="Front. Microbiol.">
        <title>High frequency of phylogenetically diverse reductive dehalogenase-homologous genes in deep subseafloor sedimentary metagenomes.</title>
        <authorList>
            <person name="Kawai M."/>
            <person name="Futagami T."/>
            <person name="Toyoda A."/>
            <person name="Takaki Y."/>
            <person name="Nishi S."/>
            <person name="Hori S."/>
            <person name="Arai W."/>
            <person name="Tsubouchi T."/>
            <person name="Morono Y."/>
            <person name="Uchiyama I."/>
            <person name="Ito T."/>
            <person name="Fujiyama A."/>
            <person name="Inagaki F."/>
            <person name="Takami H."/>
        </authorList>
    </citation>
    <scope>NUCLEOTIDE SEQUENCE</scope>
    <source>
        <strain evidence="2">Expedition CK06-06</strain>
    </source>
</reference>
<feature type="non-terminal residue" evidence="2">
    <location>
        <position position="1"/>
    </location>
</feature>
<name>X1SY91_9ZZZZ</name>
<evidence type="ECO:0000259" key="1">
    <source>
        <dbReference type="Pfam" id="PF01314"/>
    </source>
</evidence>
<dbReference type="Gene3D" id="1.10.599.10">
    <property type="entry name" value="Aldehyde Ferredoxin Oxidoreductase Protein, subunit A, domain 3"/>
    <property type="match status" value="1"/>
</dbReference>
<dbReference type="AlphaFoldDB" id="X1SY91"/>
<dbReference type="EMBL" id="BARW01020973">
    <property type="protein sequence ID" value="GAI97918.1"/>
    <property type="molecule type" value="Genomic_DNA"/>
</dbReference>
<dbReference type="GO" id="GO:0051536">
    <property type="term" value="F:iron-sulfur cluster binding"/>
    <property type="evidence" value="ECO:0007669"/>
    <property type="project" value="InterPro"/>
</dbReference>
<dbReference type="InterPro" id="IPR001203">
    <property type="entry name" value="OxRdtase_Ald_Fedxn_C"/>
</dbReference>
<dbReference type="GO" id="GO:0016625">
    <property type="term" value="F:oxidoreductase activity, acting on the aldehyde or oxo group of donors, iron-sulfur protein as acceptor"/>
    <property type="evidence" value="ECO:0007669"/>
    <property type="project" value="InterPro"/>
</dbReference>
<dbReference type="InterPro" id="IPR013985">
    <property type="entry name" value="Ald_Fedxn_OxRdtase_dom3"/>
</dbReference>
<dbReference type="InterPro" id="IPR036021">
    <property type="entry name" value="Tungsten_al_ferr_oxy-like_C"/>
</dbReference>
<organism evidence="2">
    <name type="scientific">marine sediment metagenome</name>
    <dbReference type="NCBI Taxonomy" id="412755"/>
    <lineage>
        <taxon>unclassified sequences</taxon>
        <taxon>metagenomes</taxon>
        <taxon>ecological metagenomes</taxon>
    </lineage>
</organism>
<accession>X1SY91</accession>
<proteinExistence type="predicted"/>
<dbReference type="Pfam" id="PF01314">
    <property type="entry name" value="AFOR_C"/>
    <property type="match status" value="1"/>
</dbReference>
<dbReference type="GO" id="GO:0009055">
    <property type="term" value="F:electron transfer activity"/>
    <property type="evidence" value="ECO:0007669"/>
    <property type="project" value="InterPro"/>
</dbReference>
<dbReference type="SUPFAM" id="SSF48310">
    <property type="entry name" value="Aldehyde ferredoxin oxidoreductase, C-terminal domains"/>
    <property type="match status" value="1"/>
</dbReference>
<gene>
    <name evidence="2" type="ORF">S12H4_35333</name>
</gene>
<feature type="domain" description="Aldehyde ferredoxin oxidoreductase C-terminal" evidence="1">
    <location>
        <begin position="18"/>
        <end position="59"/>
    </location>
</feature>
<evidence type="ECO:0000313" key="2">
    <source>
        <dbReference type="EMBL" id="GAI97918.1"/>
    </source>
</evidence>
<sequence>WDEAVIPYFEWPSMDAEGEGKYMFDAEKFKAQLTALYEYSGWDKTTGWPTRAKLEELGLKDVADELASIGKLP</sequence>
<protein>
    <recommendedName>
        <fullName evidence="1">Aldehyde ferredoxin oxidoreductase C-terminal domain-containing protein</fullName>
    </recommendedName>
</protein>